<dbReference type="SUPFAM" id="SSF144091">
    <property type="entry name" value="Rhomboid-like"/>
    <property type="match status" value="1"/>
</dbReference>
<evidence type="ECO:0000313" key="6">
    <source>
        <dbReference type="EMBL" id="MCL9817251.1"/>
    </source>
</evidence>
<comment type="subcellular location">
    <subcellularLocation>
        <location evidence="1">Membrane</location>
        <topology evidence="1">Multi-pass membrane protein</topology>
    </subcellularLocation>
</comment>
<feature type="transmembrane region" description="Helical" evidence="5">
    <location>
        <begin position="249"/>
        <end position="274"/>
    </location>
</feature>
<evidence type="ECO:0000256" key="2">
    <source>
        <dbReference type="ARBA" id="ARBA00022692"/>
    </source>
</evidence>
<protein>
    <submittedName>
        <fullName evidence="6">Rhomboid family intramembrane serine protease</fullName>
    </submittedName>
</protein>
<keyword evidence="7" id="KW-1185">Reference proteome</keyword>
<evidence type="ECO:0000256" key="3">
    <source>
        <dbReference type="ARBA" id="ARBA00022989"/>
    </source>
</evidence>
<evidence type="ECO:0000256" key="5">
    <source>
        <dbReference type="SAM" id="Phobius"/>
    </source>
</evidence>
<dbReference type="AlphaFoldDB" id="A0AAE3FXY9"/>
<name>A0AAE3FXY9_9EURY</name>
<dbReference type="Gene3D" id="1.20.1540.10">
    <property type="entry name" value="Rhomboid-like"/>
    <property type="match status" value="1"/>
</dbReference>
<accession>A0AAE3FXY9</accession>
<organism evidence="6 7">
    <name type="scientific">Natronocalculus amylovorans</name>
    <dbReference type="NCBI Taxonomy" id="2917812"/>
    <lineage>
        <taxon>Archaea</taxon>
        <taxon>Methanobacteriati</taxon>
        <taxon>Methanobacteriota</taxon>
        <taxon>Stenosarchaea group</taxon>
        <taxon>Halobacteria</taxon>
        <taxon>Halobacteriales</taxon>
        <taxon>Haloferacaceae</taxon>
        <taxon>Natronocalculus</taxon>
    </lineage>
</organism>
<feature type="transmembrane region" description="Helical" evidence="5">
    <location>
        <begin position="72"/>
        <end position="90"/>
    </location>
</feature>
<keyword evidence="2 5" id="KW-0812">Transmembrane</keyword>
<feature type="transmembrane region" description="Helical" evidence="5">
    <location>
        <begin position="311"/>
        <end position="334"/>
    </location>
</feature>
<reference evidence="6" key="2">
    <citation type="submission" date="2022-02" db="EMBL/GenBank/DDBJ databases">
        <authorList>
            <person name="Elcheninov A.G."/>
            <person name="Sorokin D.Y."/>
            <person name="Kublanov I.V."/>
        </authorList>
    </citation>
    <scope>NUCLEOTIDE SEQUENCE</scope>
    <source>
        <strain evidence="6">AArc-St2</strain>
    </source>
</reference>
<evidence type="ECO:0000313" key="7">
    <source>
        <dbReference type="Proteomes" id="UP001203207"/>
    </source>
</evidence>
<keyword evidence="6" id="KW-0378">Hydrolase</keyword>
<feature type="transmembrane region" description="Helical" evidence="5">
    <location>
        <begin position="32"/>
        <end position="51"/>
    </location>
</feature>
<reference evidence="6" key="1">
    <citation type="journal article" date="2022" name="Syst. Appl. Microbiol.">
        <title>Natronocalculus amylovorans gen. nov., sp. nov., and Natranaeroarchaeum aerophilus sp. nov., dominant culturable amylolytic natronoarchaea from hypersaline soda lakes in southwestern Siberia.</title>
        <authorList>
            <person name="Sorokin D.Y."/>
            <person name="Elcheninov A.G."/>
            <person name="Khizhniak T.V."/>
            <person name="Koenen M."/>
            <person name="Bale N.J."/>
            <person name="Damste J.S.S."/>
            <person name="Kublanov I.V."/>
        </authorList>
    </citation>
    <scope>NUCLEOTIDE SEQUENCE</scope>
    <source>
        <strain evidence="6">AArc-St2</strain>
    </source>
</reference>
<proteinExistence type="predicted"/>
<dbReference type="RefSeq" id="WP_250584266.1">
    <property type="nucleotide sequence ID" value="NZ_JAKRVX010000003.1"/>
</dbReference>
<comment type="caution">
    <text evidence="6">The sequence shown here is derived from an EMBL/GenBank/DDBJ whole genome shotgun (WGS) entry which is preliminary data.</text>
</comment>
<dbReference type="GO" id="GO:0008233">
    <property type="term" value="F:peptidase activity"/>
    <property type="evidence" value="ECO:0007669"/>
    <property type="project" value="UniProtKB-KW"/>
</dbReference>
<evidence type="ECO:0000256" key="1">
    <source>
        <dbReference type="ARBA" id="ARBA00004141"/>
    </source>
</evidence>
<sequence>MSTVFGSDSSLSLRPITGLSGQVDLIAVSQQIPIFELFLLFVVVGSLYVVYRLDTPRGAWGATLRSRLLFGVPWGTIVSMALVIGVYLFIQGGIHNRYAPTVIPFRAWSYLDPFPVVVSGFAHANYGHLRGNMIGTLALAPLAEFAFGHYTDKRGESTFSSLRTNPYIRAFVLFPLGVIAIGILTGVFSLGPSIGFSGVVYAFAGFALVYYPIATVVALTARQVISGLNNALANPVQFAAAEATYSTPWFAGIAVQGHAIGLLLGVVAGVALMWYRNDNPPTALRLWTGALLYAVSQSLWAIYWYRGGEQYILYRGLGLALVFILATIIAAAVVSRDRPLFPTRVVPNPTTTFESLTSGTTQQVAFVVLLVAVASLLGPTIPISLNTADQSDLPGDPIEIDGYEITYGEDVPDGMIGVVDIDAFGESTQVNTSGVIVRNTDRHIWTTATTRGRLAFDGRAAIRVGGVGWQETVIAEREGWRAANSGTAYRVSLRYAGEERTQFVSDPVTAEPTIAGQNITVGVVEDVFVVATDVDGDVATEEIPAENETAALAGLQIENVENVLFAVDEETETRVRVAEKERYGNEQR</sequence>
<feature type="transmembrane region" description="Helical" evidence="5">
    <location>
        <begin position="200"/>
        <end position="221"/>
    </location>
</feature>
<keyword evidence="4 5" id="KW-0472">Membrane</keyword>
<dbReference type="GO" id="GO:0006508">
    <property type="term" value="P:proteolysis"/>
    <property type="evidence" value="ECO:0007669"/>
    <property type="project" value="UniProtKB-KW"/>
</dbReference>
<feature type="transmembrane region" description="Helical" evidence="5">
    <location>
        <begin position="167"/>
        <end position="188"/>
    </location>
</feature>
<keyword evidence="3 5" id="KW-1133">Transmembrane helix</keyword>
<feature type="transmembrane region" description="Helical" evidence="5">
    <location>
        <begin position="286"/>
        <end position="305"/>
    </location>
</feature>
<dbReference type="InterPro" id="IPR035952">
    <property type="entry name" value="Rhomboid-like_sf"/>
</dbReference>
<gene>
    <name evidence="6" type="ORF">AArcSt2_09865</name>
</gene>
<dbReference type="EMBL" id="JAKRVX010000003">
    <property type="protein sequence ID" value="MCL9817251.1"/>
    <property type="molecule type" value="Genomic_DNA"/>
</dbReference>
<evidence type="ECO:0000256" key="4">
    <source>
        <dbReference type="ARBA" id="ARBA00023136"/>
    </source>
</evidence>
<dbReference type="Proteomes" id="UP001203207">
    <property type="component" value="Unassembled WGS sequence"/>
</dbReference>
<dbReference type="GO" id="GO:0016020">
    <property type="term" value="C:membrane"/>
    <property type="evidence" value="ECO:0007669"/>
    <property type="project" value="UniProtKB-SubCell"/>
</dbReference>
<keyword evidence="6" id="KW-0645">Protease</keyword>